<proteinExistence type="predicted"/>
<name>A0A5B7GW04_PORTR</name>
<protein>
    <submittedName>
        <fullName evidence="1">Uncharacterized protein</fullName>
    </submittedName>
</protein>
<keyword evidence="2" id="KW-1185">Reference proteome</keyword>
<sequence length="47" mass="5291">MGRSLFGSSRTGMLVEGSCDLRCVKVVVGREVRWAEEGIPLRVERRL</sequence>
<comment type="caution">
    <text evidence="1">The sequence shown here is derived from an EMBL/GenBank/DDBJ whole genome shotgun (WGS) entry which is preliminary data.</text>
</comment>
<organism evidence="1 2">
    <name type="scientific">Portunus trituberculatus</name>
    <name type="common">Swimming crab</name>
    <name type="synonym">Neptunus trituberculatus</name>
    <dbReference type="NCBI Taxonomy" id="210409"/>
    <lineage>
        <taxon>Eukaryota</taxon>
        <taxon>Metazoa</taxon>
        <taxon>Ecdysozoa</taxon>
        <taxon>Arthropoda</taxon>
        <taxon>Crustacea</taxon>
        <taxon>Multicrustacea</taxon>
        <taxon>Malacostraca</taxon>
        <taxon>Eumalacostraca</taxon>
        <taxon>Eucarida</taxon>
        <taxon>Decapoda</taxon>
        <taxon>Pleocyemata</taxon>
        <taxon>Brachyura</taxon>
        <taxon>Eubrachyura</taxon>
        <taxon>Portunoidea</taxon>
        <taxon>Portunidae</taxon>
        <taxon>Portuninae</taxon>
        <taxon>Portunus</taxon>
    </lineage>
</organism>
<accession>A0A5B7GW04</accession>
<dbReference type="AlphaFoldDB" id="A0A5B7GW04"/>
<evidence type="ECO:0000313" key="1">
    <source>
        <dbReference type="EMBL" id="MPC60754.1"/>
    </source>
</evidence>
<evidence type="ECO:0000313" key="2">
    <source>
        <dbReference type="Proteomes" id="UP000324222"/>
    </source>
</evidence>
<reference evidence="1 2" key="1">
    <citation type="submission" date="2019-05" db="EMBL/GenBank/DDBJ databases">
        <title>Another draft genome of Portunus trituberculatus and its Hox gene families provides insights of decapod evolution.</title>
        <authorList>
            <person name="Jeong J.-H."/>
            <person name="Song I."/>
            <person name="Kim S."/>
            <person name="Choi T."/>
            <person name="Kim D."/>
            <person name="Ryu S."/>
            <person name="Kim W."/>
        </authorList>
    </citation>
    <scope>NUCLEOTIDE SEQUENCE [LARGE SCALE GENOMIC DNA]</scope>
    <source>
        <tissue evidence="1">Muscle</tissue>
    </source>
</reference>
<dbReference type="EMBL" id="VSRR010017861">
    <property type="protein sequence ID" value="MPC60754.1"/>
    <property type="molecule type" value="Genomic_DNA"/>
</dbReference>
<dbReference type="Proteomes" id="UP000324222">
    <property type="component" value="Unassembled WGS sequence"/>
</dbReference>
<gene>
    <name evidence="1" type="ORF">E2C01_054810</name>
</gene>